<keyword evidence="3" id="KW-0413">Isomerase</keyword>
<dbReference type="RefSeq" id="WP_286660096.1">
    <property type="nucleotide sequence ID" value="NZ_JASZYV010000002.1"/>
</dbReference>
<dbReference type="InterPro" id="IPR016087">
    <property type="entry name" value="Chalcone_isomerase"/>
</dbReference>
<reference evidence="3" key="1">
    <citation type="submission" date="2023-06" db="EMBL/GenBank/DDBJ databases">
        <authorList>
            <person name="Jiang Y."/>
            <person name="Liu Q."/>
        </authorList>
    </citation>
    <scope>NUCLEOTIDE SEQUENCE</scope>
    <source>
        <strain evidence="3">CGMCC 1.12089</strain>
    </source>
</reference>
<dbReference type="GO" id="GO:0016853">
    <property type="term" value="F:isomerase activity"/>
    <property type="evidence" value="ECO:0007669"/>
    <property type="project" value="UniProtKB-KW"/>
</dbReference>
<feature type="chain" id="PRO_5046627137" evidence="1">
    <location>
        <begin position="23"/>
        <end position="196"/>
    </location>
</feature>
<feature type="signal peptide" evidence="1">
    <location>
        <begin position="1"/>
        <end position="22"/>
    </location>
</feature>
<keyword evidence="1" id="KW-0732">Signal</keyword>
<dbReference type="InterPro" id="IPR036298">
    <property type="entry name" value="Chalcone_isomerase_sf"/>
</dbReference>
<dbReference type="EMBL" id="JASZYV010000002">
    <property type="protein sequence ID" value="MDM0044988.1"/>
    <property type="molecule type" value="Genomic_DNA"/>
</dbReference>
<evidence type="ECO:0000313" key="3">
    <source>
        <dbReference type="EMBL" id="MDM0044988.1"/>
    </source>
</evidence>
<evidence type="ECO:0000256" key="1">
    <source>
        <dbReference type="SAM" id="SignalP"/>
    </source>
</evidence>
<protein>
    <submittedName>
        <fullName evidence="3">Chalcone isomerase family protein</fullName>
    </submittedName>
</protein>
<accession>A0ABT7NAN4</accession>
<gene>
    <name evidence="3" type="ORF">QTH91_10865</name>
</gene>
<dbReference type="Pfam" id="PF16036">
    <property type="entry name" value="Chalcone_3"/>
    <property type="match status" value="1"/>
</dbReference>
<evidence type="ECO:0000313" key="4">
    <source>
        <dbReference type="Proteomes" id="UP001174908"/>
    </source>
</evidence>
<feature type="domain" description="Chalcone isomerase" evidence="2">
    <location>
        <begin position="25"/>
        <end position="192"/>
    </location>
</feature>
<dbReference type="InterPro" id="IPR016088">
    <property type="entry name" value="Chalcone_isomerase_3-sand"/>
</dbReference>
<dbReference type="Gene3D" id="3.50.70.10">
    <property type="match status" value="1"/>
</dbReference>
<organism evidence="3 4">
    <name type="scientific">Variovorax dokdonensis</name>
    <dbReference type="NCBI Taxonomy" id="344883"/>
    <lineage>
        <taxon>Bacteria</taxon>
        <taxon>Pseudomonadati</taxon>
        <taxon>Pseudomonadota</taxon>
        <taxon>Betaproteobacteria</taxon>
        <taxon>Burkholderiales</taxon>
        <taxon>Comamonadaceae</taxon>
        <taxon>Variovorax</taxon>
    </lineage>
</organism>
<evidence type="ECO:0000259" key="2">
    <source>
        <dbReference type="Pfam" id="PF16036"/>
    </source>
</evidence>
<dbReference type="PANTHER" id="PTHR47698:SF2">
    <property type="entry name" value="FATTY-ACID-BINDING PROTEIN 3, CHLOROPLASTIC"/>
    <property type="match status" value="1"/>
</dbReference>
<dbReference type="Proteomes" id="UP001174908">
    <property type="component" value="Unassembled WGS sequence"/>
</dbReference>
<dbReference type="SUPFAM" id="SSF54626">
    <property type="entry name" value="Chalcone isomerase"/>
    <property type="match status" value="1"/>
</dbReference>
<name>A0ABT7NAN4_9BURK</name>
<sequence length="196" mass="21247">MTRPFRWLLAAALMVALTSANAAAIELAGVKIEDQLNLEGNALQLNGAGVRYKTVIRVYTAGLYLSRKAQSMEEALAAPGAKRMAITMLRDIDANELGKLFMRGVEDNSPKSEFSRLIPGLLRMGQLFADKKNLKAGDSFTIDWVPGKGTLIAINGQQQGAPIAEQAFFNALMRIWLGQVPADFKLKDALLGLPAT</sequence>
<proteinExistence type="predicted"/>
<keyword evidence="4" id="KW-1185">Reference proteome</keyword>
<dbReference type="PANTHER" id="PTHR47698">
    <property type="entry name" value="FATTY-ACID-BINDING PROTEIN 3, CHLOROPLASTIC"/>
    <property type="match status" value="1"/>
</dbReference>
<comment type="caution">
    <text evidence="3">The sequence shown here is derived from an EMBL/GenBank/DDBJ whole genome shotgun (WGS) entry which is preliminary data.</text>
</comment>